<protein>
    <submittedName>
        <fullName evidence="1">Uncharacterized protein</fullName>
    </submittedName>
</protein>
<accession>A0A518G8J1</accession>
<sequence>MQQSVANGSFAGGGFLFGNSPRTGRCLMLLPILLCSLVGSIRGQEQLKDEAAAVSDDVPAAEIGEHPAEPMVADDAVPLAAEAEGMVAPLAVIEPAEVQVEDVINEFQAPGDVRIQLLLNYVSVQAGLARRTCELSDQQELRLKEIDQAWLAKELQQLERRDVPARGIIGGIARFLGGQAVQPEIQAQQPAEPSEQIPLVFKRIDAEFEGILDETQFAEFRQECDAREQFRREAAAELMVTVLDQHLYLSFDQRAALKEGIAKWGGGQDYYWGFYFQNLQYIPVVPDRVVSPLLTREQKNRLGALQRWDYSRIDLQVQGGDIPPVPFDE</sequence>
<dbReference type="RefSeq" id="WP_145079214.1">
    <property type="nucleotide sequence ID" value="NZ_CP036298.1"/>
</dbReference>
<dbReference type="EMBL" id="CP036298">
    <property type="protein sequence ID" value="QDV24900.1"/>
    <property type="molecule type" value="Genomic_DNA"/>
</dbReference>
<evidence type="ECO:0000313" key="2">
    <source>
        <dbReference type="Proteomes" id="UP000318017"/>
    </source>
</evidence>
<proteinExistence type="predicted"/>
<keyword evidence="2" id="KW-1185">Reference proteome</keyword>
<dbReference type="KEGG" id="ahel:Q31a_32220"/>
<gene>
    <name evidence="1" type="ORF">Q31a_32220</name>
</gene>
<dbReference type="Proteomes" id="UP000318017">
    <property type="component" value="Chromosome"/>
</dbReference>
<dbReference type="AlphaFoldDB" id="A0A518G8J1"/>
<reference evidence="1 2" key="1">
    <citation type="submission" date="2019-02" db="EMBL/GenBank/DDBJ databases">
        <title>Deep-cultivation of Planctomycetes and their phenomic and genomic characterization uncovers novel biology.</title>
        <authorList>
            <person name="Wiegand S."/>
            <person name="Jogler M."/>
            <person name="Boedeker C."/>
            <person name="Pinto D."/>
            <person name="Vollmers J."/>
            <person name="Rivas-Marin E."/>
            <person name="Kohn T."/>
            <person name="Peeters S.H."/>
            <person name="Heuer A."/>
            <person name="Rast P."/>
            <person name="Oberbeckmann S."/>
            <person name="Bunk B."/>
            <person name="Jeske O."/>
            <person name="Meyerdierks A."/>
            <person name="Storesund J.E."/>
            <person name="Kallscheuer N."/>
            <person name="Luecker S."/>
            <person name="Lage O.M."/>
            <person name="Pohl T."/>
            <person name="Merkel B.J."/>
            <person name="Hornburger P."/>
            <person name="Mueller R.-W."/>
            <person name="Bruemmer F."/>
            <person name="Labrenz M."/>
            <person name="Spormann A.M."/>
            <person name="Op den Camp H."/>
            <person name="Overmann J."/>
            <person name="Amann R."/>
            <person name="Jetten M.S.M."/>
            <person name="Mascher T."/>
            <person name="Medema M.H."/>
            <person name="Devos D.P."/>
            <person name="Kaster A.-K."/>
            <person name="Ovreas L."/>
            <person name="Rohde M."/>
            <person name="Galperin M.Y."/>
            <person name="Jogler C."/>
        </authorList>
    </citation>
    <scope>NUCLEOTIDE SEQUENCE [LARGE SCALE GENOMIC DNA]</scope>
    <source>
        <strain evidence="1 2">Q31a</strain>
    </source>
</reference>
<name>A0A518G8J1_9BACT</name>
<organism evidence="1 2">
    <name type="scientific">Aureliella helgolandensis</name>
    <dbReference type="NCBI Taxonomy" id="2527968"/>
    <lineage>
        <taxon>Bacteria</taxon>
        <taxon>Pseudomonadati</taxon>
        <taxon>Planctomycetota</taxon>
        <taxon>Planctomycetia</taxon>
        <taxon>Pirellulales</taxon>
        <taxon>Pirellulaceae</taxon>
        <taxon>Aureliella</taxon>
    </lineage>
</organism>
<evidence type="ECO:0000313" key="1">
    <source>
        <dbReference type="EMBL" id="QDV24900.1"/>
    </source>
</evidence>